<reference evidence="1 2" key="1">
    <citation type="submission" date="2019-01" db="EMBL/GenBank/DDBJ databases">
        <title>Coherence of Microcystis species and biogeography revealed through population genomics.</title>
        <authorList>
            <person name="Perez-Carrascal O.M."/>
            <person name="Terrat Y."/>
            <person name="Giani A."/>
            <person name="Fortin N."/>
            <person name="Tromas N."/>
            <person name="Shapiro B.J."/>
        </authorList>
    </citation>
    <scope>NUCLEOTIDE SEQUENCE [LARGE SCALE GENOMIC DNA]</scope>
    <source>
        <strain evidence="1">Ma_OC_H_19870700_S124</strain>
    </source>
</reference>
<feature type="non-terminal residue" evidence="1">
    <location>
        <position position="91"/>
    </location>
</feature>
<proteinExistence type="predicted"/>
<sequence length="91" mass="10046">MIIAFIDFEASALENGYPIEVGYARSDGIVGAFLIKPRSEWLYLNWSSASQSIHRLPRTILNQGLDANEVLARLNVELQGCVCFATAPAFD</sequence>
<accession>A0A552A843</accession>
<protein>
    <submittedName>
        <fullName evidence="1">Transcriptional regulator</fullName>
    </submittedName>
</protein>
<name>A0A552A843_MICAE</name>
<gene>
    <name evidence="1" type="ORF">EWV63_21640</name>
</gene>
<evidence type="ECO:0000313" key="2">
    <source>
        <dbReference type="Proteomes" id="UP000316280"/>
    </source>
</evidence>
<dbReference type="EMBL" id="SFBR01000207">
    <property type="protein sequence ID" value="TRT81632.1"/>
    <property type="molecule type" value="Genomic_DNA"/>
</dbReference>
<organism evidence="1 2">
    <name type="scientific">Microcystis aeruginosa Ma_OC_H_19870700_S124</name>
    <dbReference type="NCBI Taxonomy" id="2486262"/>
    <lineage>
        <taxon>Bacteria</taxon>
        <taxon>Bacillati</taxon>
        <taxon>Cyanobacteriota</taxon>
        <taxon>Cyanophyceae</taxon>
        <taxon>Oscillatoriophycideae</taxon>
        <taxon>Chroococcales</taxon>
        <taxon>Microcystaceae</taxon>
        <taxon>Microcystis</taxon>
    </lineage>
</organism>
<evidence type="ECO:0000313" key="1">
    <source>
        <dbReference type="EMBL" id="TRT81632.1"/>
    </source>
</evidence>
<comment type="caution">
    <text evidence="1">The sequence shown here is derived from an EMBL/GenBank/DDBJ whole genome shotgun (WGS) entry which is preliminary data.</text>
</comment>
<dbReference type="Proteomes" id="UP000316280">
    <property type="component" value="Unassembled WGS sequence"/>
</dbReference>
<dbReference type="AlphaFoldDB" id="A0A552A843"/>